<dbReference type="Gene3D" id="3.30.870.10">
    <property type="entry name" value="Endonuclease Chain A"/>
    <property type="match status" value="1"/>
</dbReference>
<evidence type="ECO:0000256" key="1">
    <source>
        <dbReference type="SAM" id="Phobius"/>
    </source>
</evidence>
<dbReference type="PANTHER" id="PTHR30008">
    <property type="entry name" value="EXODEOXYRIBONUCLEASE 7 LARGE SUBUNIT"/>
    <property type="match status" value="1"/>
</dbReference>
<feature type="transmembrane region" description="Helical" evidence="1">
    <location>
        <begin position="488"/>
        <end position="521"/>
    </location>
</feature>
<feature type="domain" description="Exonuclease VII large subunit C-terminal" evidence="2">
    <location>
        <begin position="50"/>
        <end position="292"/>
    </location>
</feature>
<dbReference type="AlphaFoldDB" id="A0A0F9HWS0"/>
<dbReference type="GO" id="GO:0008855">
    <property type="term" value="F:exodeoxyribonuclease VII activity"/>
    <property type="evidence" value="ECO:0007669"/>
    <property type="project" value="InterPro"/>
</dbReference>
<sequence length="582" mass="67158">SLIWTGSYNFTKSARLNNQENVVVLDDQVVVNKFSKHFEQLKKRLFDEGMFDEKYKKPLPFLPKKISIVTSPTGAVVHDIIHIVGRRFPNVHIEIVPAKVQGEGAEDEIISGINLVNVRSDADVAIVARGGGSLEDLNAFNSEAVARAIFASEIPVISAVGHETDFTIADFVSDLRAPTPSAAAELVVPSRAELVRQNLELIKALIDTFTRFIDHLNTLLNDFSSRLINPRKKIEDLKLKLDDINSRFIRIFFNNLSQTRERFTWRIDKFRANGPLPHINKLKESVAIINYNSFKSIRIYVNNKFTLLYQKEGEGKIKAINDCLDYIFEGIIFLVDADIYLNDKILIKMIYPIINQNEQVVISALRPPNSILNINLVKYLYINRCFQFRHKFSRYIYGVGSNACIKYEAIKKLGKFSEKKLSDDGAATGVDLASKGIKSFILINNKIQADTYPMNITEYFRQNLRWYENSLQYSIKSKKMRVIKFFGLFLVSIYLLIIPILLFLNISFFLIGLLFLLSIYLKKIRKIIFYKLNNKDESLKLGLAFFLYLIFYIYLDLLINIIVFFEMLFYRKAYKKRKNLLS</sequence>
<dbReference type="InterPro" id="IPR029044">
    <property type="entry name" value="Nucleotide-diphossugar_trans"/>
</dbReference>
<name>A0A0F9HWS0_9ZZZZ</name>
<comment type="caution">
    <text evidence="4">The sequence shown here is derived from an EMBL/GenBank/DDBJ whole genome shotgun (WGS) entry which is preliminary data.</text>
</comment>
<evidence type="ECO:0000259" key="2">
    <source>
        <dbReference type="Pfam" id="PF02601"/>
    </source>
</evidence>
<dbReference type="Pfam" id="PF13632">
    <property type="entry name" value="Glyco_trans_2_3"/>
    <property type="match status" value="1"/>
</dbReference>
<keyword evidence="1" id="KW-0472">Membrane</keyword>
<reference evidence="4" key="1">
    <citation type="journal article" date="2015" name="Nature">
        <title>Complex archaea that bridge the gap between prokaryotes and eukaryotes.</title>
        <authorList>
            <person name="Spang A."/>
            <person name="Saw J.H."/>
            <person name="Jorgensen S.L."/>
            <person name="Zaremba-Niedzwiedzka K."/>
            <person name="Martijn J."/>
            <person name="Lind A.E."/>
            <person name="van Eijk R."/>
            <person name="Schleper C."/>
            <person name="Guy L."/>
            <person name="Ettema T.J."/>
        </authorList>
    </citation>
    <scope>NUCLEOTIDE SEQUENCE</scope>
</reference>
<evidence type="ECO:0000259" key="3">
    <source>
        <dbReference type="Pfam" id="PF13632"/>
    </source>
</evidence>
<feature type="transmembrane region" description="Helical" evidence="1">
    <location>
        <begin position="541"/>
        <end position="569"/>
    </location>
</feature>
<proteinExistence type="predicted"/>
<dbReference type="EMBL" id="LAZR01013888">
    <property type="protein sequence ID" value="KKM19876.1"/>
    <property type="molecule type" value="Genomic_DNA"/>
</dbReference>
<dbReference type="Gene3D" id="3.90.550.10">
    <property type="entry name" value="Spore Coat Polysaccharide Biosynthesis Protein SpsA, Chain A"/>
    <property type="match status" value="1"/>
</dbReference>
<dbReference type="InterPro" id="IPR020579">
    <property type="entry name" value="Exonuc_VII_lsu_C"/>
</dbReference>
<dbReference type="InterPro" id="IPR001173">
    <property type="entry name" value="Glyco_trans_2-like"/>
</dbReference>
<dbReference type="GO" id="GO:0006308">
    <property type="term" value="P:DNA catabolic process"/>
    <property type="evidence" value="ECO:0007669"/>
    <property type="project" value="InterPro"/>
</dbReference>
<dbReference type="Pfam" id="PF02601">
    <property type="entry name" value="Exonuc_VII_L"/>
    <property type="match status" value="1"/>
</dbReference>
<dbReference type="PANTHER" id="PTHR30008:SF0">
    <property type="entry name" value="EXODEOXYRIBONUCLEASE 7 LARGE SUBUNIT"/>
    <property type="match status" value="1"/>
</dbReference>
<keyword evidence="1" id="KW-0812">Transmembrane</keyword>
<accession>A0A0F9HWS0</accession>
<gene>
    <name evidence="4" type="ORF">LCGC14_1651220</name>
</gene>
<dbReference type="SUPFAM" id="SSF53448">
    <property type="entry name" value="Nucleotide-diphospho-sugar transferases"/>
    <property type="match status" value="1"/>
</dbReference>
<organism evidence="4">
    <name type="scientific">marine sediment metagenome</name>
    <dbReference type="NCBI Taxonomy" id="412755"/>
    <lineage>
        <taxon>unclassified sequences</taxon>
        <taxon>metagenomes</taxon>
        <taxon>ecological metagenomes</taxon>
    </lineage>
</organism>
<feature type="domain" description="Glycosyltransferase 2-like" evidence="3">
    <location>
        <begin position="383"/>
        <end position="518"/>
    </location>
</feature>
<evidence type="ECO:0000313" key="4">
    <source>
        <dbReference type="EMBL" id="KKM19876.1"/>
    </source>
</evidence>
<dbReference type="InterPro" id="IPR003753">
    <property type="entry name" value="Exonuc_VII_L"/>
</dbReference>
<dbReference type="GO" id="GO:0009318">
    <property type="term" value="C:exodeoxyribonuclease VII complex"/>
    <property type="evidence" value="ECO:0007669"/>
    <property type="project" value="InterPro"/>
</dbReference>
<protein>
    <submittedName>
        <fullName evidence="4">Uncharacterized protein</fullName>
    </submittedName>
</protein>
<keyword evidence="1" id="KW-1133">Transmembrane helix</keyword>
<feature type="non-terminal residue" evidence="4">
    <location>
        <position position="1"/>
    </location>
</feature>
<dbReference type="NCBIfam" id="TIGR00237">
    <property type="entry name" value="xseA"/>
    <property type="match status" value="1"/>
</dbReference>